<keyword evidence="2" id="KW-1185">Reference proteome</keyword>
<accession>A0ABX0LYP4</accession>
<dbReference type="Proteomes" id="UP000819052">
    <property type="component" value="Unassembled WGS sequence"/>
</dbReference>
<reference evidence="1 2" key="1">
    <citation type="submission" date="2019-09" db="EMBL/GenBank/DDBJ databases">
        <title>Taxonomy of Antarctic Massilia spp.: description of Massilia rubra sp. nov., Massilia aquatica sp. nov., Massilia mucilaginosa sp. nov., Massilia frigida sp. nov. isolated from streams, lakes and regoliths.</title>
        <authorList>
            <person name="Holochova P."/>
            <person name="Sedlacek I."/>
            <person name="Kralova S."/>
            <person name="Maslanova I."/>
            <person name="Busse H.-J."/>
            <person name="Stankova E."/>
            <person name="Vrbovska V."/>
            <person name="Kovarovic V."/>
            <person name="Bartak M."/>
            <person name="Svec P."/>
            <person name="Pantucek R."/>
        </authorList>
    </citation>
    <scope>NUCLEOTIDE SEQUENCE [LARGE SCALE GENOMIC DNA]</scope>
    <source>
        <strain evidence="1 2">CCM 8693</strain>
    </source>
</reference>
<evidence type="ECO:0000313" key="2">
    <source>
        <dbReference type="Proteomes" id="UP000819052"/>
    </source>
</evidence>
<dbReference type="RefSeq" id="WP_167075523.1">
    <property type="nucleotide sequence ID" value="NZ_VVIW01000002.1"/>
</dbReference>
<sequence>MSDLAGFRQFDKQDQRLLFQASIRNLMDIYCETQPVPVHQVVTVDMFTNLKTEKPFSSLPTSLQFQPKIIECDGVKKTVMVPVATVEFVPLNAKGDLVARQDAVLVRISYYDEEGRRLSTTTLRKNAAK</sequence>
<dbReference type="EMBL" id="VVIW01000002">
    <property type="protein sequence ID" value="NHZ39672.1"/>
    <property type="molecule type" value="Genomic_DNA"/>
</dbReference>
<organism evidence="1 2">
    <name type="scientific">Massilia aquatica</name>
    <dbReference type="NCBI Taxonomy" id="2609000"/>
    <lineage>
        <taxon>Bacteria</taxon>
        <taxon>Pseudomonadati</taxon>
        <taxon>Pseudomonadota</taxon>
        <taxon>Betaproteobacteria</taxon>
        <taxon>Burkholderiales</taxon>
        <taxon>Oxalobacteraceae</taxon>
        <taxon>Telluria group</taxon>
        <taxon>Massilia</taxon>
    </lineage>
</organism>
<gene>
    <name evidence="1" type="ORF">F1609_05735</name>
</gene>
<name>A0ABX0LYP4_9BURK</name>
<protein>
    <submittedName>
        <fullName evidence="1">Uncharacterized protein</fullName>
    </submittedName>
</protein>
<evidence type="ECO:0000313" key="1">
    <source>
        <dbReference type="EMBL" id="NHZ39672.1"/>
    </source>
</evidence>
<proteinExistence type="predicted"/>
<comment type="caution">
    <text evidence="1">The sequence shown here is derived from an EMBL/GenBank/DDBJ whole genome shotgun (WGS) entry which is preliminary data.</text>
</comment>